<dbReference type="EMBL" id="FTOB01000011">
    <property type="protein sequence ID" value="SIT12107.1"/>
    <property type="molecule type" value="Genomic_DNA"/>
</dbReference>
<reference evidence="2 3" key="1">
    <citation type="submission" date="2017-01" db="EMBL/GenBank/DDBJ databases">
        <authorList>
            <person name="Varghese N."/>
            <person name="Submissions S."/>
        </authorList>
    </citation>
    <scope>NUCLEOTIDE SEQUENCE [LARGE SCALE GENOMIC DNA]</scope>
    <source>
        <strain evidence="2 3">DSM 2061</strain>
    </source>
</reference>
<organism evidence="2 3">
    <name type="scientific">Zobellia uliginosa</name>
    <dbReference type="NCBI Taxonomy" id="143224"/>
    <lineage>
        <taxon>Bacteria</taxon>
        <taxon>Pseudomonadati</taxon>
        <taxon>Bacteroidota</taxon>
        <taxon>Flavobacteriia</taxon>
        <taxon>Flavobacteriales</taxon>
        <taxon>Flavobacteriaceae</taxon>
        <taxon>Zobellia</taxon>
    </lineage>
</organism>
<name>A0ABY1L1R2_9FLAO</name>
<evidence type="ECO:0000256" key="1">
    <source>
        <dbReference type="SAM" id="MobiDB-lite"/>
    </source>
</evidence>
<keyword evidence="3" id="KW-1185">Reference proteome</keyword>
<proteinExistence type="predicted"/>
<dbReference type="Proteomes" id="UP000185728">
    <property type="component" value="Unassembled WGS sequence"/>
</dbReference>
<gene>
    <name evidence="2" type="ORF">SAMN05421766_11157</name>
</gene>
<protein>
    <submittedName>
        <fullName evidence="2">Uncharacterized protein</fullName>
    </submittedName>
</protein>
<evidence type="ECO:0000313" key="2">
    <source>
        <dbReference type="EMBL" id="SIT12107.1"/>
    </source>
</evidence>
<feature type="region of interest" description="Disordered" evidence="1">
    <location>
        <begin position="1"/>
        <end position="34"/>
    </location>
</feature>
<comment type="caution">
    <text evidence="2">The sequence shown here is derived from an EMBL/GenBank/DDBJ whole genome shotgun (WGS) entry which is preliminary data.</text>
</comment>
<sequence length="57" mass="6427">MATNPPKDGSRKGAVRQRSQVKNPKTGLWTKHDSETGRFLDVKTSSNKLFKGVRKEK</sequence>
<evidence type="ECO:0000313" key="3">
    <source>
        <dbReference type="Proteomes" id="UP000185728"/>
    </source>
</evidence>
<dbReference type="RefSeq" id="WP_175609935.1">
    <property type="nucleotide sequence ID" value="NZ_FTOB01000011.1"/>
</dbReference>
<accession>A0ABY1L1R2</accession>